<dbReference type="Proteomes" id="UP000007110">
    <property type="component" value="Unassembled WGS sequence"/>
</dbReference>
<evidence type="ECO:0000256" key="4">
    <source>
        <dbReference type="ARBA" id="ARBA00022723"/>
    </source>
</evidence>
<reference evidence="16" key="1">
    <citation type="submission" date="2015-02" db="EMBL/GenBank/DDBJ databases">
        <title>Genome sequencing for Strongylocentrotus purpuratus.</title>
        <authorList>
            <person name="Murali S."/>
            <person name="Liu Y."/>
            <person name="Vee V."/>
            <person name="English A."/>
            <person name="Wang M."/>
            <person name="Skinner E."/>
            <person name="Han Y."/>
            <person name="Muzny D.M."/>
            <person name="Worley K.C."/>
            <person name="Gibbs R.A."/>
        </authorList>
    </citation>
    <scope>NUCLEOTIDE SEQUENCE</scope>
</reference>
<feature type="domain" description="RING-CH-type" evidence="14">
    <location>
        <begin position="527"/>
        <end position="589"/>
    </location>
</feature>
<evidence type="ECO:0000256" key="12">
    <source>
        <dbReference type="SAM" id="Phobius"/>
    </source>
</evidence>
<evidence type="ECO:0000259" key="13">
    <source>
        <dbReference type="PROSITE" id="PS50089"/>
    </source>
</evidence>
<dbReference type="GeneID" id="754306"/>
<dbReference type="RefSeq" id="XP_030845400.1">
    <property type="nucleotide sequence ID" value="XM_030989540.1"/>
</dbReference>
<evidence type="ECO:0000313" key="16">
    <source>
        <dbReference type="Proteomes" id="UP000007110"/>
    </source>
</evidence>
<evidence type="ECO:0000256" key="11">
    <source>
        <dbReference type="SAM" id="MobiDB-lite"/>
    </source>
</evidence>
<evidence type="ECO:0000256" key="2">
    <source>
        <dbReference type="ARBA" id="ARBA00022679"/>
    </source>
</evidence>
<reference evidence="15" key="2">
    <citation type="submission" date="2021-01" db="UniProtKB">
        <authorList>
            <consortium name="EnsemblMetazoa"/>
        </authorList>
    </citation>
    <scope>IDENTIFICATION</scope>
</reference>
<keyword evidence="9 12" id="KW-0472">Membrane</keyword>
<protein>
    <recommendedName>
        <fullName evidence="17">RING-CH-type domain-containing protein</fullName>
    </recommendedName>
</protein>
<keyword evidence="16" id="KW-1185">Reference proteome</keyword>
<feature type="region of interest" description="Disordered" evidence="11">
    <location>
        <begin position="297"/>
        <end position="358"/>
    </location>
</feature>
<dbReference type="OMA" id="KWIHISG"/>
<feature type="region of interest" description="Disordered" evidence="11">
    <location>
        <begin position="386"/>
        <end position="412"/>
    </location>
</feature>
<dbReference type="EnsemblMetazoa" id="XM_030989540">
    <property type="protein sequence ID" value="XP_030845400"/>
    <property type="gene ID" value="LOC754306"/>
</dbReference>
<dbReference type="GO" id="GO:0004842">
    <property type="term" value="F:ubiquitin-protein transferase activity"/>
    <property type="evidence" value="ECO:0000318"/>
    <property type="project" value="GO_Central"/>
</dbReference>
<dbReference type="InterPro" id="IPR001841">
    <property type="entry name" value="Znf_RING"/>
</dbReference>
<keyword evidence="8 12" id="KW-1133">Transmembrane helix</keyword>
<proteinExistence type="predicted"/>
<evidence type="ECO:0000256" key="9">
    <source>
        <dbReference type="ARBA" id="ARBA00023136"/>
    </source>
</evidence>
<keyword evidence="5 10" id="KW-0863">Zinc-finger</keyword>
<evidence type="ECO:0000256" key="6">
    <source>
        <dbReference type="ARBA" id="ARBA00022786"/>
    </source>
</evidence>
<dbReference type="PANTHER" id="PTHR46065:SF3">
    <property type="entry name" value="FI20425P1"/>
    <property type="match status" value="1"/>
</dbReference>
<feature type="domain" description="RING-type" evidence="13">
    <location>
        <begin position="535"/>
        <end position="582"/>
    </location>
</feature>
<dbReference type="KEGG" id="spu:754306"/>
<evidence type="ECO:0000256" key="10">
    <source>
        <dbReference type="PROSITE-ProRule" id="PRU00175"/>
    </source>
</evidence>
<feature type="compositionally biased region" description="Polar residues" evidence="11">
    <location>
        <begin position="395"/>
        <end position="408"/>
    </location>
</feature>
<evidence type="ECO:0008006" key="17">
    <source>
        <dbReference type="Google" id="ProtNLM"/>
    </source>
</evidence>
<dbReference type="AlphaFoldDB" id="A0A7M7P2T5"/>
<dbReference type="KEGG" id="spu:115918719"/>
<dbReference type="GO" id="GO:0016020">
    <property type="term" value="C:membrane"/>
    <property type="evidence" value="ECO:0007669"/>
    <property type="project" value="UniProtKB-SubCell"/>
</dbReference>
<dbReference type="RefSeq" id="XP_030843719.1">
    <property type="nucleotide sequence ID" value="XM_030987859.1"/>
</dbReference>
<keyword evidence="7" id="KW-0862">Zinc</keyword>
<dbReference type="InterPro" id="IPR013083">
    <property type="entry name" value="Znf_RING/FYVE/PHD"/>
</dbReference>
<dbReference type="Gene3D" id="3.30.40.10">
    <property type="entry name" value="Zinc/RING finger domain, C3HC4 (zinc finger)"/>
    <property type="match status" value="1"/>
</dbReference>
<dbReference type="GO" id="GO:0008270">
    <property type="term" value="F:zinc ion binding"/>
    <property type="evidence" value="ECO:0007669"/>
    <property type="project" value="UniProtKB-KW"/>
</dbReference>
<dbReference type="GeneID" id="115918719"/>
<evidence type="ECO:0000259" key="14">
    <source>
        <dbReference type="PROSITE" id="PS51292"/>
    </source>
</evidence>
<comment type="subcellular location">
    <subcellularLocation>
        <location evidence="1">Membrane</location>
        <topology evidence="1">Multi-pass membrane protein</topology>
    </subcellularLocation>
</comment>
<sequence>MDCFVDESVTKLRGVVKDTGEGYEMTLPIECRLTQTGGEVETLLSTVLKSQRESQHDEDGESDAVAKQQAAVDEVLYHAMVRLDTELNKKEKDSPEETEIEVNLLARLEQVLEYCSHRLGNKIISLEVLLLLSVVLDPNASFNKADTWSSRSSFSKSSVLAQLINHFGACRGFEQVRQRLRQARDLSIAHLAALLRPFGQCYQQLTADTIKSYFLPTVDAVCSHLLSCSDRQLFQQDIQIGELPATYLVGPRAAYVIVEAVMNLLSAVKSEESEAEVKVQYWQDTILTRLKHALEDEVSSGECSPSGGTGHGQSGTSSPQGQVASRRTSRESQKDVSTPGSINEGEYDIKSPTSLSSRSCQTLPYVVDSVQQDTLDLIERLAKENGTAPFKDPLTTPQSPTESCSDSGTIPDPTDFPPASQQMITIDIEPPSPRPPHASTLTMDATFDLDAPSTSYGIVDRPSQFPFDRMQPELVSNDVIVWNQGRPCPSLACGSGNPMEGKHIPLGFGLDSSDTSSMVSMTSVARSASELGTTCRVCFEGETSSKNRLIRPCRCTGSAASIHRQCLVKWIQISGNRTCEVCGARFSYVPLSEHMRGVMDKFRSNRRWRNVAFAVLVGLVVILYLIIFAVFPGGIMNN</sequence>
<organism evidence="15 16">
    <name type="scientific">Strongylocentrotus purpuratus</name>
    <name type="common">Purple sea urchin</name>
    <dbReference type="NCBI Taxonomy" id="7668"/>
    <lineage>
        <taxon>Eukaryota</taxon>
        <taxon>Metazoa</taxon>
        <taxon>Echinodermata</taxon>
        <taxon>Eleutherozoa</taxon>
        <taxon>Echinozoa</taxon>
        <taxon>Echinoidea</taxon>
        <taxon>Euechinoidea</taxon>
        <taxon>Echinacea</taxon>
        <taxon>Camarodonta</taxon>
        <taxon>Echinidea</taxon>
        <taxon>Strongylocentrotidae</taxon>
        <taxon>Strongylocentrotus</taxon>
    </lineage>
</organism>
<keyword evidence="2" id="KW-0808">Transferase</keyword>
<dbReference type="CDD" id="cd16495">
    <property type="entry name" value="RING_CH-C4HC3_MARCH"/>
    <property type="match status" value="1"/>
</dbReference>
<dbReference type="GO" id="GO:0016567">
    <property type="term" value="P:protein ubiquitination"/>
    <property type="evidence" value="ECO:0000318"/>
    <property type="project" value="GO_Central"/>
</dbReference>
<keyword evidence="3 12" id="KW-0812">Transmembrane</keyword>
<accession>A0A7M7P2T5</accession>
<evidence type="ECO:0000256" key="7">
    <source>
        <dbReference type="ARBA" id="ARBA00022833"/>
    </source>
</evidence>
<dbReference type="OrthoDB" id="264354at2759"/>
<dbReference type="PROSITE" id="PS50089">
    <property type="entry name" value="ZF_RING_2"/>
    <property type="match status" value="1"/>
</dbReference>
<keyword evidence="4" id="KW-0479">Metal-binding</keyword>
<evidence type="ECO:0000256" key="5">
    <source>
        <dbReference type="ARBA" id="ARBA00022771"/>
    </source>
</evidence>
<name>A0A7M7P2T5_STRPU</name>
<evidence type="ECO:0000313" key="15">
    <source>
        <dbReference type="EnsemblMetazoa" id="XP_030845400"/>
    </source>
</evidence>
<dbReference type="PROSITE" id="PS51292">
    <property type="entry name" value="ZF_RING_CH"/>
    <property type="match status" value="1"/>
</dbReference>
<keyword evidence="6" id="KW-0833">Ubl conjugation pathway</keyword>
<evidence type="ECO:0000256" key="1">
    <source>
        <dbReference type="ARBA" id="ARBA00004141"/>
    </source>
</evidence>
<feature type="transmembrane region" description="Helical" evidence="12">
    <location>
        <begin position="611"/>
        <end position="631"/>
    </location>
</feature>
<dbReference type="EnsemblMetazoa" id="XM_030987859">
    <property type="protein sequence ID" value="XP_030843719"/>
    <property type="gene ID" value="LOC115918719"/>
</dbReference>
<dbReference type="Pfam" id="PF12906">
    <property type="entry name" value="RINGv"/>
    <property type="match status" value="1"/>
</dbReference>
<dbReference type="SMART" id="SM00744">
    <property type="entry name" value="RINGv"/>
    <property type="match status" value="1"/>
</dbReference>
<evidence type="ECO:0000256" key="3">
    <source>
        <dbReference type="ARBA" id="ARBA00022692"/>
    </source>
</evidence>
<dbReference type="InParanoid" id="A0A7M7P2T5"/>
<dbReference type="InterPro" id="IPR011016">
    <property type="entry name" value="Znf_RING-CH"/>
</dbReference>
<dbReference type="PANTHER" id="PTHR46065">
    <property type="entry name" value="E3 UBIQUITIN-PROTEIN LIGASE MARCH 2/3 FAMILY MEMBER"/>
    <property type="match status" value="1"/>
</dbReference>
<dbReference type="SUPFAM" id="SSF57850">
    <property type="entry name" value="RING/U-box"/>
    <property type="match status" value="1"/>
</dbReference>
<evidence type="ECO:0000256" key="8">
    <source>
        <dbReference type="ARBA" id="ARBA00022989"/>
    </source>
</evidence>